<gene>
    <name evidence="9" type="ORF">HHL10_16160</name>
</gene>
<evidence type="ECO:0000256" key="2">
    <source>
        <dbReference type="ARBA" id="ARBA00022617"/>
    </source>
</evidence>
<feature type="chain" id="PRO_5032904824" evidence="7">
    <location>
        <begin position="21"/>
        <end position="121"/>
    </location>
</feature>
<proteinExistence type="predicted"/>
<keyword evidence="2 6" id="KW-0349">Heme</keyword>
<dbReference type="Gene3D" id="1.10.760.10">
    <property type="entry name" value="Cytochrome c-like domain"/>
    <property type="match status" value="1"/>
</dbReference>
<keyword evidence="10" id="KW-1185">Reference proteome</keyword>
<dbReference type="PROSITE" id="PS51007">
    <property type="entry name" value="CYTC"/>
    <property type="match status" value="1"/>
</dbReference>
<dbReference type="Proteomes" id="UP000574067">
    <property type="component" value="Unassembled WGS sequence"/>
</dbReference>
<dbReference type="GO" id="GO:0020037">
    <property type="term" value="F:heme binding"/>
    <property type="evidence" value="ECO:0007669"/>
    <property type="project" value="InterPro"/>
</dbReference>
<feature type="domain" description="Cytochrome c" evidence="8">
    <location>
        <begin position="21"/>
        <end position="121"/>
    </location>
</feature>
<evidence type="ECO:0000256" key="3">
    <source>
        <dbReference type="ARBA" id="ARBA00022723"/>
    </source>
</evidence>
<dbReference type="InterPro" id="IPR036909">
    <property type="entry name" value="Cyt_c-like_dom_sf"/>
</dbReference>
<reference evidence="9 10" key="1">
    <citation type="submission" date="2020-04" db="EMBL/GenBank/DDBJ databases">
        <title>Azohydromonas sp. isolated from soil.</title>
        <authorList>
            <person name="Dahal R.H."/>
        </authorList>
    </citation>
    <scope>NUCLEOTIDE SEQUENCE [LARGE SCALE GENOMIC DNA]</scope>
    <source>
        <strain evidence="9 10">G-1-1-14</strain>
    </source>
</reference>
<dbReference type="RefSeq" id="WP_169161418.1">
    <property type="nucleotide sequence ID" value="NZ_JABBFW010000010.1"/>
</dbReference>
<dbReference type="Pfam" id="PF00034">
    <property type="entry name" value="Cytochrom_C"/>
    <property type="match status" value="1"/>
</dbReference>
<evidence type="ECO:0000256" key="7">
    <source>
        <dbReference type="SAM" id="SignalP"/>
    </source>
</evidence>
<dbReference type="InterPro" id="IPR009056">
    <property type="entry name" value="Cyt_c-like_dom"/>
</dbReference>
<dbReference type="GO" id="GO:0046872">
    <property type="term" value="F:metal ion binding"/>
    <property type="evidence" value="ECO:0007669"/>
    <property type="project" value="UniProtKB-KW"/>
</dbReference>
<name>A0A848FDR1_9BURK</name>
<dbReference type="EMBL" id="JABBFW010000010">
    <property type="protein sequence ID" value="NML16519.1"/>
    <property type="molecule type" value="Genomic_DNA"/>
</dbReference>
<organism evidence="9 10">
    <name type="scientific">Azohydromonas caseinilytica</name>
    <dbReference type="NCBI Taxonomy" id="2728836"/>
    <lineage>
        <taxon>Bacteria</taxon>
        <taxon>Pseudomonadati</taxon>
        <taxon>Pseudomonadota</taxon>
        <taxon>Betaproteobacteria</taxon>
        <taxon>Burkholderiales</taxon>
        <taxon>Sphaerotilaceae</taxon>
        <taxon>Azohydromonas</taxon>
    </lineage>
</organism>
<keyword evidence="3 6" id="KW-0479">Metal-binding</keyword>
<evidence type="ECO:0000256" key="4">
    <source>
        <dbReference type="ARBA" id="ARBA00022982"/>
    </source>
</evidence>
<feature type="signal peptide" evidence="7">
    <location>
        <begin position="1"/>
        <end position="20"/>
    </location>
</feature>
<dbReference type="PRINTS" id="PR00604">
    <property type="entry name" value="CYTCHRMECIAB"/>
</dbReference>
<keyword evidence="4" id="KW-0249">Electron transport</keyword>
<dbReference type="GO" id="GO:0009055">
    <property type="term" value="F:electron transfer activity"/>
    <property type="evidence" value="ECO:0007669"/>
    <property type="project" value="InterPro"/>
</dbReference>
<evidence type="ECO:0000259" key="8">
    <source>
        <dbReference type="PROSITE" id="PS51007"/>
    </source>
</evidence>
<protein>
    <submittedName>
        <fullName evidence="9">Cytochrome c family protein</fullName>
    </submittedName>
</protein>
<sequence>MLRQLLPALALLGGASTALAGNAVAGKTVFARCASCHQVGPAARSTFGPHLNGIVGRRAGSLPGYGYSAALKASGLVWDEATLRAFIKAPGDTVPGTKMRLWWLGSERQLDDLLAYLRTFP</sequence>
<keyword evidence="1" id="KW-0813">Transport</keyword>
<keyword evidence="7" id="KW-0732">Signal</keyword>
<accession>A0A848FDR1</accession>
<keyword evidence="5 6" id="KW-0408">Iron</keyword>
<comment type="caution">
    <text evidence="9">The sequence shown here is derived from an EMBL/GenBank/DDBJ whole genome shotgun (WGS) entry which is preliminary data.</text>
</comment>
<evidence type="ECO:0000313" key="9">
    <source>
        <dbReference type="EMBL" id="NML16519.1"/>
    </source>
</evidence>
<dbReference type="InterPro" id="IPR002327">
    <property type="entry name" value="Cyt_c_1A/1B"/>
</dbReference>
<evidence type="ECO:0000256" key="1">
    <source>
        <dbReference type="ARBA" id="ARBA00022448"/>
    </source>
</evidence>
<evidence type="ECO:0000256" key="5">
    <source>
        <dbReference type="ARBA" id="ARBA00023004"/>
    </source>
</evidence>
<dbReference type="PANTHER" id="PTHR11961">
    <property type="entry name" value="CYTOCHROME C"/>
    <property type="match status" value="1"/>
</dbReference>
<evidence type="ECO:0000256" key="6">
    <source>
        <dbReference type="PROSITE-ProRule" id="PRU00433"/>
    </source>
</evidence>
<dbReference type="AlphaFoldDB" id="A0A848FDR1"/>
<dbReference type="SUPFAM" id="SSF46626">
    <property type="entry name" value="Cytochrome c"/>
    <property type="match status" value="1"/>
</dbReference>
<evidence type="ECO:0000313" key="10">
    <source>
        <dbReference type="Proteomes" id="UP000574067"/>
    </source>
</evidence>